<evidence type="ECO:0000256" key="2">
    <source>
        <dbReference type="SAM" id="SignalP"/>
    </source>
</evidence>
<evidence type="ECO:0000259" key="4">
    <source>
        <dbReference type="PROSITE" id="PS50825"/>
    </source>
</evidence>
<organism evidence="5 6">
    <name type="scientific">Lutibacter holmesii</name>
    <dbReference type="NCBI Taxonomy" id="1137985"/>
    <lineage>
        <taxon>Bacteria</taxon>
        <taxon>Pseudomonadati</taxon>
        <taxon>Bacteroidota</taxon>
        <taxon>Flavobacteriia</taxon>
        <taxon>Flavobacteriales</taxon>
        <taxon>Flavobacteriaceae</taxon>
        <taxon>Lutibacter</taxon>
    </lineage>
</organism>
<feature type="chain" id="PRO_5045497531" evidence="2">
    <location>
        <begin position="34"/>
        <end position="753"/>
    </location>
</feature>
<dbReference type="PROSITE" id="PS50234">
    <property type="entry name" value="VWFA"/>
    <property type="match status" value="1"/>
</dbReference>
<dbReference type="Pfam" id="PF00092">
    <property type="entry name" value="VWA"/>
    <property type="match status" value="1"/>
</dbReference>
<dbReference type="CDD" id="cd00198">
    <property type="entry name" value="vWFA"/>
    <property type="match status" value="1"/>
</dbReference>
<dbReference type="RefSeq" id="WP_386809945.1">
    <property type="nucleotide sequence ID" value="NZ_JBHTMV010000009.1"/>
</dbReference>
<dbReference type="InterPro" id="IPR003410">
    <property type="entry name" value="HYR_dom"/>
</dbReference>
<dbReference type="InterPro" id="IPR051266">
    <property type="entry name" value="CLCR"/>
</dbReference>
<dbReference type="SMART" id="SM00327">
    <property type="entry name" value="VWA"/>
    <property type="match status" value="1"/>
</dbReference>
<name>A0ABW3WQG8_9FLAO</name>
<dbReference type="PANTHER" id="PTHR10579:SF43">
    <property type="entry name" value="ZINC FINGER (C3HC4-TYPE RING FINGER) FAMILY PROTEIN"/>
    <property type="match status" value="1"/>
</dbReference>
<proteinExistence type="predicted"/>
<evidence type="ECO:0000313" key="5">
    <source>
        <dbReference type="EMBL" id="MFD1294659.1"/>
    </source>
</evidence>
<feature type="signal peptide" evidence="2">
    <location>
        <begin position="1"/>
        <end position="33"/>
    </location>
</feature>
<gene>
    <name evidence="5" type="ORF">ACFQ5N_12510</name>
</gene>
<sequence length="753" mass="79009">MEKTLQFKMKDNVKKKSVSLLLLFLLVASFSFAQNIVTSRSITVGENLGCGKLIDVELDIAGSGDVSTPLEVVLVIDVSGSMSGDKIDDAVTAAEAFVDKFFDATDHTVHPQSKIGIVKFESSASVVQSLTNNKNAFSANDFWNYGNNDNFDTGGGTNMEDGIEEAYGLLNGGSSACNVTKTIIFLSDGAATRSNASGTCSSSCEAERAINEALNAQSIAQIYTIGFDLNVNDDATAINTLTEMQNAGFFIGADGDDLDDIYTNIFNELIWVAKAPLVGAFDVETIEDEFEILTSSVSVTKGSFLIDTNANTIDWDIDFLKSGETVTLSYQLISNGACGDIVNVSTSSMSFLDSSCSSVSQNPNPVSVNIVCDEEQIVSICPGGSGEFTSTIDCPDAGDTSSYKLEKYAGTGVTSGDGDAWDTPGNITADDGVSAVLSYESGDSEYLTASNFNFSSIPTDATITGISVVVNKWASSSDGTNGVKDTEVHLLKSGSASGITNKANTADVWSTSSGTIVTYGGETDLWGTSWSPSDINNSSNFGVRLEANINGSRSAFVDYIQIKVHYYTVVSGAGDLEWYTVSSGGTSVATGATFDPIGDADVIAQGGDYANLANTNTPGTYNFYAGCSNLIGCRKLYQFVIKDDESPVIICPTVLSSYSADENDCTYTAVGTEFDATATDNCTLKSLTYVLTGATTGTGESLAGVVFNKGITTVTWKASDAIAANDVNCSFDITVTDTTAPVITLTGAATMTL</sequence>
<feature type="domain" description="VWFA" evidence="3">
    <location>
        <begin position="71"/>
        <end position="265"/>
    </location>
</feature>
<dbReference type="PANTHER" id="PTHR10579">
    <property type="entry name" value="CALCIUM-ACTIVATED CHLORIDE CHANNEL REGULATOR"/>
    <property type="match status" value="1"/>
</dbReference>
<dbReference type="Gene3D" id="3.40.50.410">
    <property type="entry name" value="von Willebrand factor, type A domain"/>
    <property type="match status" value="1"/>
</dbReference>
<evidence type="ECO:0000256" key="1">
    <source>
        <dbReference type="ARBA" id="ARBA00022737"/>
    </source>
</evidence>
<protein>
    <submittedName>
        <fullName evidence="5">VWA domain-containing protein</fullName>
    </submittedName>
</protein>
<keyword evidence="1" id="KW-0677">Repeat</keyword>
<dbReference type="PROSITE" id="PS50825">
    <property type="entry name" value="HYR"/>
    <property type="match status" value="1"/>
</dbReference>
<dbReference type="Proteomes" id="UP001597241">
    <property type="component" value="Unassembled WGS sequence"/>
</dbReference>
<feature type="domain" description="HYR" evidence="4">
    <location>
        <begin position="642"/>
        <end position="737"/>
    </location>
</feature>
<dbReference type="EMBL" id="JBHTMV010000009">
    <property type="protein sequence ID" value="MFD1294659.1"/>
    <property type="molecule type" value="Genomic_DNA"/>
</dbReference>
<dbReference type="SUPFAM" id="SSF53300">
    <property type="entry name" value="vWA-like"/>
    <property type="match status" value="1"/>
</dbReference>
<dbReference type="InterPro" id="IPR036465">
    <property type="entry name" value="vWFA_dom_sf"/>
</dbReference>
<accession>A0ABW3WQG8</accession>
<feature type="non-terminal residue" evidence="5">
    <location>
        <position position="753"/>
    </location>
</feature>
<dbReference type="InterPro" id="IPR002035">
    <property type="entry name" value="VWF_A"/>
</dbReference>
<evidence type="ECO:0000313" key="6">
    <source>
        <dbReference type="Proteomes" id="UP001597241"/>
    </source>
</evidence>
<evidence type="ECO:0000259" key="3">
    <source>
        <dbReference type="PROSITE" id="PS50234"/>
    </source>
</evidence>
<reference evidence="6" key="1">
    <citation type="journal article" date="2019" name="Int. J. Syst. Evol. Microbiol.">
        <title>The Global Catalogue of Microorganisms (GCM) 10K type strain sequencing project: providing services to taxonomists for standard genome sequencing and annotation.</title>
        <authorList>
            <consortium name="The Broad Institute Genomics Platform"/>
            <consortium name="The Broad Institute Genome Sequencing Center for Infectious Disease"/>
            <person name="Wu L."/>
            <person name="Ma J."/>
        </authorList>
    </citation>
    <scope>NUCLEOTIDE SEQUENCE [LARGE SCALE GENOMIC DNA]</scope>
    <source>
        <strain evidence="6">CCUG 62221</strain>
    </source>
</reference>
<comment type="caution">
    <text evidence="5">The sequence shown here is derived from an EMBL/GenBank/DDBJ whole genome shotgun (WGS) entry which is preliminary data.</text>
</comment>
<keyword evidence="6" id="KW-1185">Reference proteome</keyword>
<keyword evidence="2" id="KW-0732">Signal</keyword>